<dbReference type="RefSeq" id="WP_306682436.1">
    <property type="nucleotide sequence ID" value="NZ_JAVDKR010000001.1"/>
</dbReference>
<sequence length="69" mass="8283">MTEEQFEREYPKENYLYVRKSRRVKGSMGQTEIEEFDIILKETGEIVLNATRTEHTNLRGLDTTVTWDW</sequence>
<protein>
    <submittedName>
        <fullName evidence="1">Uncharacterized protein</fullName>
    </submittedName>
</protein>
<keyword evidence="2" id="KW-1185">Reference proteome</keyword>
<comment type="caution">
    <text evidence="1">The sequence shown here is derived from an EMBL/GenBank/DDBJ whole genome shotgun (WGS) entry which is preliminary data.</text>
</comment>
<proteinExistence type="predicted"/>
<dbReference type="EMBL" id="JAVDKS010000004">
    <property type="protein sequence ID" value="MDQ2256581.1"/>
    <property type="molecule type" value="Genomic_DNA"/>
</dbReference>
<evidence type="ECO:0000313" key="2">
    <source>
        <dbReference type="Proteomes" id="UP001225042"/>
    </source>
</evidence>
<reference evidence="1 2" key="1">
    <citation type="submission" date="2023-08" db="EMBL/GenBank/DDBJ databases">
        <authorList>
            <person name="Dale J."/>
        </authorList>
    </citation>
    <scope>NUCLEOTIDE SEQUENCE [LARGE SCALE GENOMIC DNA]</scope>
    <source>
        <strain evidence="1 2">2023EL-00788</strain>
    </source>
</reference>
<dbReference type="Proteomes" id="UP001225042">
    <property type="component" value="Unassembled WGS sequence"/>
</dbReference>
<dbReference type="AlphaFoldDB" id="A0AAW8H636"/>
<gene>
    <name evidence="1" type="ORF">RBJ67_10550</name>
</gene>
<evidence type="ECO:0000313" key="1">
    <source>
        <dbReference type="EMBL" id="MDQ2256581.1"/>
    </source>
</evidence>
<accession>A0AAW8H636</accession>
<name>A0AAW8H636_9ENTR</name>
<organism evidence="1 2">
    <name type="scientific">Enterobacter soli</name>
    <dbReference type="NCBI Taxonomy" id="885040"/>
    <lineage>
        <taxon>Bacteria</taxon>
        <taxon>Pseudomonadati</taxon>
        <taxon>Pseudomonadota</taxon>
        <taxon>Gammaproteobacteria</taxon>
        <taxon>Enterobacterales</taxon>
        <taxon>Enterobacteriaceae</taxon>
        <taxon>Enterobacter</taxon>
    </lineage>
</organism>